<comment type="caution">
    <text evidence="2">The sequence shown here is derived from an EMBL/GenBank/DDBJ whole genome shotgun (WGS) entry which is preliminary data.</text>
</comment>
<name>A0ABD5YHU9_9EURY</name>
<keyword evidence="1" id="KW-0812">Transmembrane</keyword>
<evidence type="ECO:0000256" key="1">
    <source>
        <dbReference type="SAM" id="Phobius"/>
    </source>
</evidence>
<dbReference type="Proteomes" id="UP001596417">
    <property type="component" value="Unassembled WGS sequence"/>
</dbReference>
<gene>
    <name evidence="2" type="ORF">ACFQL7_02340</name>
</gene>
<proteinExistence type="predicted"/>
<feature type="transmembrane region" description="Helical" evidence="1">
    <location>
        <begin position="24"/>
        <end position="47"/>
    </location>
</feature>
<keyword evidence="1" id="KW-0472">Membrane</keyword>
<dbReference type="RefSeq" id="WP_248904438.1">
    <property type="nucleotide sequence ID" value="NZ_CP109979.1"/>
</dbReference>
<evidence type="ECO:0000313" key="2">
    <source>
        <dbReference type="EMBL" id="MFC7188803.1"/>
    </source>
</evidence>
<accession>A0ABD5YHU9</accession>
<keyword evidence="3" id="KW-1185">Reference proteome</keyword>
<dbReference type="GeneID" id="76198357"/>
<protein>
    <submittedName>
        <fullName evidence="2">Uncharacterized protein</fullName>
    </submittedName>
</protein>
<keyword evidence="1" id="KW-1133">Transmembrane helix</keyword>
<sequence length="51" mass="5754">MSFIILGLSRIVLAYRTARILAAPTMFLALLLVLYLFTRAVLSWIGVSRIE</sequence>
<dbReference type="AlphaFoldDB" id="A0ABD5YHU9"/>
<reference evidence="2 3" key="1">
    <citation type="journal article" date="2019" name="Int. J. Syst. Evol. Microbiol.">
        <title>The Global Catalogue of Microorganisms (GCM) 10K type strain sequencing project: providing services to taxonomists for standard genome sequencing and annotation.</title>
        <authorList>
            <consortium name="The Broad Institute Genomics Platform"/>
            <consortium name="The Broad Institute Genome Sequencing Center for Infectious Disease"/>
            <person name="Wu L."/>
            <person name="Ma J."/>
        </authorList>
    </citation>
    <scope>NUCLEOTIDE SEQUENCE [LARGE SCALE GENOMIC DNA]</scope>
    <source>
        <strain evidence="2 3">RDMS1</strain>
    </source>
</reference>
<organism evidence="2 3">
    <name type="scientific">Halocatena marina</name>
    <dbReference type="NCBI Taxonomy" id="2934937"/>
    <lineage>
        <taxon>Archaea</taxon>
        <taxon>Methanobacteriati</taxon>
        <taxon>Methanobacteriota</taxon>
        <taxon>Stenosarchaea group</taxon>
        <taxon>Halobacteria</taxon>
        <taxon>Halobacteriales</taxon>
        <taxon>Natronomonadaceae</taxon>
        <taxon>Halocatena</taxon>
    </lineage>
</organism>
<evidence type="ECO:0000313" key="3">
    <source>
        <dbReference type="Proteomes" id="UP001596417"/>
    </source>
</evidence>
<dbReference type="EMBL" id="JBHTAX010000001">
    <property type="protein sequence ID" value="MFC7188803.1"/>
    <property type="molecule type" value="Genomic_DNA"/>
</dbReference>